<dbReference type="Pfam" id="PF03732">
    <property type="entry name" value="Retrotrans_gag"/>
    <property type="match status" value="1"/>
</dbReference>
<proteinExistence type="predicted"/>
<dbReference type="GeneID" id="81620579"/>
<name>A0A9X0C2X5_9EURO</name>
<dbReference type="EMBL" id="JAPWDQ010000001">
    <property type="protein sequence ID" value="KAJ5495610.1"/>
    <property type="molecule type" value="Genomic_DNA"/>
</dbReference>
<dbReference type="PANTHER" id="PTHR15503">
    <property type="entry name" value="LDOC1 RELATED"/>
    <property type="match status" value="1"/>
</dbReference>
<dbReference type="Proteomes" id="UP001148312">
    <property type="component" value="Unassembled WGS sequence"/>
</dbReference>
<dbReference type="AlphaFoldDB" id="A0A9X0C2X5"/>
<reference evidence="2" key="2">
    <citation type="journal article" date="2023" name="IMA Fungus">
        <title>Comparative genomic study of the Penicillium genus elucidates a diverse pangenome and 15 lateral gene transfer events.</title>
        <authorList>
            <person name="Petersen C."/>
            <person name="Sorensen T."/>
            <person name="Nielsen M.R."/>
            <person name="Sondergaard T.E."/>
            <person name="Sorensen J.L."/>
            <person name="Fitzpatrick D.A."/>
            <person name="Frisvad J.C."/>
            <person name="Nielsen K.L."/>
        </authorList>
    </citation>
    <scope>NUCLEOTIDE SEQUENCE</scope>
    <source>
        <strain evidence="2">IBT 30728</strain>
    </source>
</reference>
<keyword evidence="3" id="KW-1185">Reference proteome</keyword>
<dbReference type="PANTHER" id="PTHR15503:SF22">
    <property type="entry name" value="TRANSPOSON TY3-I GAG POLYPROTEIN"/>
    <property type="match status" value="1"/>
</dbReference>
<dbReference type="InterPro" id="IPR005162">
    <property type="entry name" value="Retrotrans_gag_dom"/>
</dbReference>
<accession>A0A9X0C2X5</accession>
<sequence length="121" mass="14366">MGDVTKEIFVSYTVFKKKLEQTFGDIDAARTAERRLNRLRQTGSASVYAAEFQQIISHLDFDDDTYIWLFERGLKEDVKDELIRVDRPDELHKIIELAVKFDNRLYKRKLQRRELRQGGSR</sequence>
<evidence type="ECO:0000313" key="3">
    <source>
        <dbReference type="Proteomes" id="UP001148312"/>
    </source>
</evidence>
<feature type="domain" description="Retrotransposon gag" evidence="1">
    <location>
        <begin position="9"/>
        <end position="76"/>
    </location>
</feature>
<evidence type="ECO:0000259" key="1">
    <source>
        <dbReference type="Pfam" id="PF03732"/>
    </source>
</evidence>
<dbReference type="InterPro" id="IPR032567">
    <property type="entry name" value="RTL1-rel"/>
</dbReference>
<dbReference type="RefSeq" id="XP_056794623.1">
    <property type="nucleotide sequence ID" value="XM_056930330.1"/>
</dbReference>
<gene>
    <name evidence="2" type="ORF">N7539_000726</name>
</gene>
<comment type="caution">
    <text evidence="2">The sequence shown here is derived from an EMBL/GenBank/DDBJ whole genome shotgun (WGS) entry which is preliminary data.</text>
</comment>
<evidence type="ECO:0000313" key="2">
    <source>
        <dbReference type="EMBL" id="KAJ5495610.1"/>
    </source>
</evidence>
<reference evidence="2" key="1">
    <citation type="submission" date="2022-12" db="EMBL/GenBank/DDBJ databases">
        <authorList>
            <person name="Petersen C."/>
        </authorList>
    </citation>
    <scope>NUCLEOTIDE SEQUENCE</scope>
    <source>
        <strain evidence="2">IBT 30728</strain>
    </source>
</reference>
<protein>
    <recommendedName>
        <fullName evidence="1">Retrotransposon gag domain-containing protein</fullName>
    </recommendedName>
</protein>
<organism evidence="2 3">
    <name type="scientific">Penicillium diatomitis</name>
    <dbReference type="NCBI Taxonomy" id="2819901"/>
    <lineage>
        <taxon>Eukaryota</taxon>
        <taxon>Fungi</taxon>
        <taxon>Dikarya</taxon>
        <taxon>Ascomycota</taxon>
        <taxon>Pezizomycotina</taxon>
        <taxon>Eurotiomycetes</taxon>
        <taxon>Eurotiomycetidae</taxon>
        <taxon>Eurotiales</taxon>
        <taxon>Aspergillaceae</taxon>
        <taxon>Penicillium</taxon>
    </lineage>
</organism>